<dbReference type="GO" id="GO:0006355">
    <property type="term" value="P:regulation of DNA-templated transcription"/>
    <property type="evidence" value="ECO:0007669"/>
    <property type="project" value="InterPro"/>
</dbReference>
<dbReference type="InterPro" id="IPR016032">
    <property type="entry name" value="Sig_transdc_resp-reg_C-effctor"/>
</dbReference>
<keyword evidence="1" id="KW-1133">Transmembrane helix</keyword>
<keyword evidence="1" id="KW-0472">Membrane</keyword>
<dbReference type="GO" id="GO:0003677">
    <property type="term" value="F:DNA binding"/>
    <property type="evidence" value="ECO:0007669"/>
    <property type="project" value="InterPro"/>
</dbReference>
<organism evidence="2 3">
    <name type="scientific">Bacteroides uniformis</name>
    <dbReference type="NCBI Taxonomy" id="820"/>
    <lineage>
        <taxon>Bacteria</taxon>
        <taxon>Pseudomonadati</taxon>
        <taxon>Bacteroidota</taxon>
        <taxon>Bacteroidia</taxon>
        <taxon>Bacteroidales</taxon>
        <taxon>Bacteroidaceae</taxon>
        <taxon>Bacteroides</taxon>
    </lineage>
</organism>
<protein>
    <submittedName>
        <fullName evidence="2">Putative transmembrane protein</fullName>
    </submittedName>
</protein>
<dbReference type="AlphaFoldDB" id="A0A174EHG6"/>
<evidence type="ECO:0000313" key="2">
    <source>
        <dbReference type="EMBL" id="CUO36737.1"/>
    </source>
</evidence>
<proteinExistence type="predicted"/>
<dbReference type="Proteomes" id="UP000095614">
    <property type="component" value="Unassembled WGS sequence"/>
</dbReference>
<dbReference type="SUPFAM" id="SSF46894">
    <property type="entry name" value="C-terminal effector domain of the bipartite response regulators"/>
    <property type="match status" value="1"/>
</dbReference>
<name>A0A174EHG6_BACUN</name>
<dbReference type="EMBL" id="CZAF01000001">
    <property type="protein sequence ID" value="CUO36737.1"/>
    <property type="molecule type" value="Genomic_DNA"/>
</dbReference>
<gene>
    <name evidence="2" type="ORF">ERS852462_00198</name>
</gene>
<feature type="transmembrane region" description="Helical" evidence="1">
    <location>
        <begin position="214"/>
        <end position="233"/>
    </location>
</feature>
<keyword evidence="1 2" id="KW-0812">Transmembrane</keyword>
<dbReference type="InterPro" id="IPR036388">
    <property type="entry name" value="WH-like_DNA-bd_sf"/>
</dbReference>
<sequence length="375" mass="43925">MNTHNVDEKRGRRQMLLIYVAIGIIAAVITGWFVYQNRMEYWETQARSAFRVALGKELQKRNEVDVYFSSSGNIRLPDDSIDIKKEPIKVEMESEYGKKDFFVPYEKYFHNVEQSSNLRGMHSYILHMFPLQADSLNRIWYRLLEEMNYSGKTVVRISVADWDERETYTFSDDSLYMLKPDSLMSCYLGYRCEIGVTGYLYYSWLNIFTAKDKILLCALVLCCFLLFFLQEYIAKVYRRFFVKEVTVEKTVPIFVEKEIPMIAVDRSEAHVYRLEDDLFFDADSGVLYRVDNRVKLTATLARLLQAFLDAEDYRLSVNGIMELLWPDGSVTPGNVHTVITRLRKALSEVSDWGIENKKFCYQLKSPISLKKSLNE</sequence>
<evidence type="ECO:0000256" key="1">
    <source>
        <dbReference type="SAM" id="Phobius"/>
    </source>
</evidence>
<evidence type="ECO:0000313" key="3">
    <source>
        <dbReference type="Proteomes" id="UP000095614"/>
    </source>
</evidence>
<accession>A0A174EHG6</accession>
<dbReference type="Gene3D" id="1.10.10.10">
    <property type="entry name" value="Winged helix-like DNA-binding domain superfamily/Winged helix DNA-binding domain"/>
    <property type="match status" value="1"/>
</dbReference>
<feature type="transmembrane region" description="Helical" evidence="1">
    <location>
        <begin position="16"/>
        <end position="35"/>
    </location>
</feature>
<reference evidence="2 3" key="1">
    <citation type="submission" date="2015-09" db="EMBL/GenBank/DDBJ databases">
        <authorList>
            <consortium name="Pathogen Informatics"/>
        </authorList>
    </citation>
    <scope>NUCLEOTIDE SEQUENCE [LARGE SCALE GENOMIC DNA]</scope>
    <source>
        <strain evidence="2 3">2789STDY5834847</strain>
    </source>
</reference>